<keyword evidence="1" id="KW-0812">Transmembrane</keyword>
<keyword evidence="3" id="KW-1185">Reference proteome</keyword>
<name>A0ABU1TKB1_9FLAO</name>
<gene>
    <name evidence="2" type="ORF">J2X31_000230</name>
</gene>
<dbReference type="Proteomes" id="UP001255185">
    <property type="component" value="Unassembled WGS sequence"/>
</dbReference>
<keyword evidence="1" id="KW-1133">Transmembrane helix</keyword>
<dbReference type="RefSeq" id="WP_310023713.1">
    <property type="nucleotide sequence ID" value="NZ_JAVDVI010000001.1"/>
</dbReference>
<sequence length="149" mass="18040">MLKKIINHKKETAIVIVLILLLALIRNFEEKLFYDPFLNFFKDEFLHSKIPSLDYFKLVSGLFFRYLLNTIISLGILYVIFKQIDLIKFAGFLYCIFFTILIISFFAIIYFYTPEKSMMLFYVRRFIIQPIFLLLFLPAFYYQDQFLKK</sequence>
<organism evidence="2 3">
    <name type="scientific">Flavobacterium arsenatis</name>
    <dbReference type="NCBI Taxonomy" id="1484332"/>
    <lineage>
        <taxon>Bacteria</taxon>
        <taxon>Pseudomonadati</taxon>
        <taxon>Bacteroidota</taxon>
        <taxon>Flavobacteriia</taxon>
        <taxon>Flavobacteriales</taxon>
        <taxon>Flavobacteriaceae</taxon>
        <taxon>Flavobacterium</taxon>
    </lineage>
</organism>
<protein>
    <submittedName>
        <fullName evidence="2">Exosortase F-associated protein</fullName>
    </submittedName>
</protein>
<feature type="transmembrane region" description="Helical" evidence="1">
    <location>
        <begin position="119"/>
        <end position="142"/>
    </location>
</feature>
<reference evidence="2 3" key="1">
    <citation type="submission" date="2023-07" db="EMBL/GenBank/DDBJ databases">
        <title>Sorghum-associated microbial communities from plants grown in Nebraska, USA.</title>
        <authorList>
            <person name="Schachtman D."/>
        </authorList>
    </citation>
    <scope>NUCLEOTIDE SEQUENCE [LARGE SCALE GENOMIC DNA]</scope>
    <source>
        <strain evidence="2 3">3773</strain>
    </source>
</reference>
<comment type="caution">
    <text evidence="2">The sequence shown here is derived from an EMBL/GenBank/DDBJ whole genome shotgun (WGS) entry which is preliminary data.</text>
</comment>
<accession>A0ABU1TKB1</accession>
<dbReference type="NCBIfam" id="TIGR04127">
    <property type="entry name" value="flavo_near_exo"/>
    <property type="match status" value="1"/>
</dbReference>
<keyword evidence="1" id="KW-0472">Membrane</keyword>
<dbReference type="InterPro" id="IPR026414">
    <property type="entry name" value="ExosoTase_F-assoc_memb"/>
</dbReference>
<feature type="transmembrane region" description="Helical" evidence="1">
    <location>
        <begin position="93"/>
        <end position="113"/>
    </location>
</feature>
<evidence type="ECO:0000313" key="2">
    <source>
        <dbReference type="EMBL" id="MDR6966237.1"/>
    </source>
</evidence>
<proteinExistence type="predicted"/>
<evidence type="ECO:0000313" key="3">
    <source>
        <dbReference type="Proteomes" id="UP001255185"/>
    </source>
</evidence>
<feature type="transmembrane region" description="Helical" evidence="1">
    <location>
        <begin position="63"/>
        <end position="81"/>
    </location>
</feature>
<feature type="transmembrane region" description="Helical" evidence="1">
    <location>
        <begin position="12"/>
        <end position="28"/>
    </location>
</feature>
<evidence type="ECO:0000256" key="1">
    <source>
        <dbReference type="SAM" id="Phobius"/>
    </source>
</evidence>
<dbReference type="EMBL" id="JAVDVI010000001">
    <property type="protein sequence ID" value="MDR6966237.1"/>
    <property type="molecule type" value="Genomic_DNA"/>
</dbReference>